<reference evidence="3 4" key="1">
    <citation type="journal article" date="2024" name="Plant Biotechnol. J.">
        <title>Dendrobium thyrsiflorum genome and its molecular insights into genes involved in important horticultural traits.</title>
        <authorList>
            <person name="Chen B."/>
            <person name="Wang J.Y."/>
            <person name="Zheng P.J."/>
            <person name="Li K.L."/>
            <person name="Liang Y.M."/>
            <person name="Chen X.F."/>
            <person name="Zhang C."/>
            <person name="Zhao X."/>
            <person name="He X."/>
            <person name="Zhang G.Q."/>
            <person name="Liu Z.J."/>
            <person name="Xu Q."/>
        </authorList>
    </citation>
    <scope>NUCLEOTIDE SEQUENCE [LARGE SCALE GENOMIC DNA]</scope>
    <source>
        <strain evidence="3">GZMU011</strain>
    </source>
</reference>
<dbReference type="Proteomes" id="UP001552299">
    <property type="component" value="Unassembled WGS sequence"/>
</dbReference>
<proteinExistence type="predicted"/>
<evidence type="ECO:0000313" key="3">
    <source>
        <dbReference type="EMBL" id="KAL0928591.1"/>
    </source>
</evidence>
<keyword evidence="2" id="KW-1133">Transmembrane helix</keyword>
<gene>
    <name evidence="3" type="ORF">M5K25_000492</name>
</gene>
<dbReference type="EMBL" id="JANQDX010000001">
    <property type="protein sequence ID" value="KAL0928591.1"/>
    <property type="molecule type" value="Genomic_DNA"/>
</dbReference>
<feature type="transmembrane region" description="Helical" evidence="2">
    <location>
        <begin position="132"/>
        <end position="153"/>
    </location>
</feature>
<name>A0ABD0VUE0_DENTH</name>
<keyword evidence="2" id="KW-0812">Transmembrane</keyword>
<protein>
    <submittedName>
        <fullName evidence="3">Uncharacterized protein</fullName>
    </submittedName>
</protein>
<dbReference type="AlphaFoldDB" id="A0ABD0VUE0"/>
<evidence type="ECO:0000256" key="1">
    <source>
        <dbReference type="SAM" id="MobiDB-lite"/>
    </source>
</evidence>
<evidence type="ECO:0000256" key="2">
    <source>
        <dbReference type="SAM" id="Phobius"/>
    </source>
</evidence>
<feature type="region of interest" description="Disordered" evidence="1">
    <location>
        <begin position="1"/>
        <end position="23"/>
    </location>
</feature>
<organism evidence="3 4">
    <name type="scientific">Dendrobium thyrsiflorum</name>
    <name type="common">Pinecone-like raceme dendrobium</name>
    <name type="synonym">Orchid</name>
    <dbReference type="NCBI Taxonomy" id="117978"/>
    <lineage>
        <taxon>Eukaryota</taxon>
        <taxon>Viridiplantae</taxon>
        <taxon>Streptophyta</taxon>
        <taxon>Embryophyta</taxon>
        <taxon>Tracheophyta</taxon>
        <taxon>Spermatophyta</taxon>
        <taxon>Magnoliopsida</taxon>
        <taxon>Liliopsida</taxon>
        <taxon>Asparagales</taxon>
        <taxon>Orchidaceae</taxon>
        <taxon>Epidendroideae</taxon>
        <taxon>Malaxideae</taxon>
        <taxon>Dendrobiinae</taxon>
        <taxon>Dendrobium</taxon>
    </lineage>
</organism>
<keyword evidence="4" id="KW-1185">Reference proteome</keyword>
<sequence>MTADDRRPSTGVGTRFDRRSGSGGSVFHQHSFFNNSPPVFGGDASKILAKSSSNGVRISSNFSKPLTINEGGLLMDKSIPVPGKGKNVVVCEGKPNKMEVHKFQNFCTGASSASNSKEVEAVGDLWEPVGMLWISLVLILLVLTKLLGIWTWFDNASLEKEIHLLEGAEETNLKESTGNVVSNVWHKKNHRRITDLDFENCISEDGEDGVSVKLCEKNVEENIKKL</sequence>
<keyword evidence="2" id="KW-0472">Membrane</keyword>
<comment type="caution">
    <text evidence="3">The sequence shown here is derived from an EMBL/GenBank/DDBJ whole genome shotgun (WGS) entry which is preliminary data.</text>
</comment>
<evidence type="ECO:0000313" key="4">
    <source>
        <dbReference type="Proteomes" id="UP001552299"/>
    </source>
</evidence>
<accession>A0ABD0VUE0</accession>